<accession>A0ABV5JCM0</accession>
<dbReference type="RefSeq" id="WP_213889065.1">
    <property type="nucleotide sequence ID" value="NZ_JAGFNU010000005.1"/>
</dbReference>
<dbReference type="EMBL" id="JBHMEA010000016">
    <property type="protein sequence ID" value="MFB9231194.1"/>
    <property type="molecule type" value="Genomic_DNA"/>
</dbReference>
<reference evidence="1 2" key="1">
    <citation type="submission" date="2024-09" db="EMBL/GenBank/DDBJ databases">
        <authorList>
            <person name="Sun Q."/>
            <person name="Mori K."/>
        </authorList>
    </citation>
    <scope>NUCLEOTIDE SEQUENCE [LARGE SCALE GENOMIC DNA]</scope>
    <source>
        <strain evidence="1 2">CECT 8726</strain>
    </source>
</reference>
<dbReference type="Proteomes" id="UP001589683">
    <property type="component" value="Unassembled WGS sequence"/>
</dbReference>
<protein>
    <submittedName>
        <fullName evidence="1">Uncharacterized protein</fullName>
    </submittedName>
</protein>
<evidence type="ECO:0000313" key="2">
    <source>
        <dbReference type="Proteomes" id="UP001589683"/>
    </source>
</evidence>
<keyword evidence="2" id="KW-1185">Reference proteome</keyword>
<name>A0ABV5JCM0_9RHOB</name>
<evidence type="ECO:0000313" key="1">
    <source>
        <dbReference type="EMBL" id="MFB9231194.1"/>
    </source>
</evidence>
<organism evidence="1 2">
    <name type="scientific">Pseudohalocynthiibacter aestuariivivens</name>
    <dbReference type="NCBI Taxonomy" id="1591409"/>
    <lineage>
        <taxon>Bacteria</taxon>
        <taxon>Pseudomonadati</taxon>
        <taxon>Pseudomonadota</taxon>
        <taxon>Alphaproteobacteria</taxon>
        <taxon>Rhodobacterales</taxon>
        <taxon>Paracoccaceae</taxon>
        <taxon>Pseudohalocynthiibacter</taxon>
    </lineage>
</organism>
<gene>
    <name evidence="1" type="ORF">ACFFUT_05270</name>
</gene>
<proteinExistence type="predicted"/>
<sequence length="90" mass="10101">MSDGKGDVLCHQVNGGFRRAFWISEGRKPGFEQRPLWCRPPRQKFGEQLPAQTRKDTLIIPDPNVRVQAVVDGQGIALNDAMVVRELEDG</sequence>
<comment type="caution">
    <text evidence="1">The sequence shown here is derived from an EMBL/GenBank/DDBJ whole genome shotgun (WGS) entry which is preliminary data.</text>
</comment>